<comment type="caution">
    <text evidence="1">The sequence shown here is derived from an EMBL/GenBank/DDBJ whole genome shotgun (WGS) entry which is preliminary data.</text>
</comment>
<dbReference type="AlphaFoldDB" id="A0A8H3FHH3"/>
<keyword evidence="2" id="KW-1185">Reference proteome</keyword>
<sequence>MANLPKSSVRKLIKAWKKDTRHERALKHIQLATLLKRRQERQLLDTVLSSKVIYNGGFTPRQSRRLQKALRIPKTLPSTETSIADDQKRRERAVAKLEV</sequence>
<name>A0A8H3FHH3_9LECA</name>
<organism evidence="1 2">
    <name type="scientific">Heterodermia speciosa</name>
    <dbReference type="NCBI Taxonomy" id="116794"/>
    <lineage>
        <taxon>Eukaryota</taxon>
        <taxon>Fungi</taxon>
        <taxon>Dikarya</taxon>
        <taxon>Ascomycota</taxon>
        <taxon>Pezizomycotina</taxon>
        <taxon>Lecanoromycetes</taxon>
        <taxon>OSLEUM clade</taxon>
        <taxon>Lecanoromycetidae</taxon>
        <taxon>Caliciales</taxon>
        <taxon>Physciaceae</taxon>
        <taxon>Heterodermia</taxon>
    </lineage>
</organism>
<evidence type="ECO:0000313" key="1">
    <source>
        <dbReference type="EMBL" id="CAF9923579.1"/>
    </source>
</evidence>
<dbReference type="Proteomes" id="UP000664521">
    <property type="component" value="Unassembled WGS sequence"/>
</dbReference>
<reference evidence="1" key="1">
    <citation type="submission" date="2021-03" db="EMBL/GenBank/DDBJ databases">
        <authorList>
            <person name="Tagirdzhanova G."/>
        </authorList>
    </citation>
    <scope>NUCLEOTIDE SEQUENCE</scope>
</reference>
<protein>
    <submittedName>
        <fullName evidence="1">Uncharacterized protein</fullName>
    </submittedName>
</protein>
<evidence type="ECO:0000313" key="2">
    <source>
        <dbReference type="Proteomes" id="UP000664521"/>
    </source>
</evidence>
<accession>A0A8H3FHH3</accession>
<proteinExistence type="predicted"/>
<dbReference type="EMBL" id="CAJPDS010000033">
    <property type="protein sequence ID" value="CAF9923579.1"/>
    <property type="molecule type" value="Genomic_DNA"/>
</dbReference>
<gene>
    <name evidence="1" type="ORF">HETSPECPRED_005376</name>
</gene>